<proteinExistence type="predicted"/>
<dbReference type="RefSeq" id="WP_004163581.1">
    <property type="nucleotide sequence ID" value="NZ_CAIQ01000037.1"/>
</dbReference>
<organism evidence="2 3">
    <name type="scientific">Microcystis aeruginosa PCC 9701</name>
    <dbReference type="NCBI Taxonomy" id="721123"/>
    <lineage>
        <taxon>Bacteria</taxon>
        <taxon>Bacillati</taxon>
        <taxon>Cyanobacteriota</taxon>
        <taxon>Cyanophyceae</taxon>
        <taxon>Oscillatoriophycideae</taxon>
        <taxon>Chroococcales</taxon>
        <taxon>Microcystaceae</taxon>
        <taxon>Microcystis</taxon>
    </lineage>
</organism>
<sequence length="78" mass="8800">MGKTLHPTPHTPHPTPTKNFLPQTLVRDAIKVVSDNSYVQSHLIWRIMDAAATVDPNWVIDHVRPAAEKILDEKRADP</sequence>
<feature type="region of interest" description="Disordered" evidence="1">
    <location>
        <begin position="1"/>
        <end position="20"/>
    </location>
</feature>
<reference evidence="2 3" key="1">
    <citation type="submission" date="2012-04" db="EMBL/GenBank/DDBJ databases">
        <authorList>
            <person name="Genoscope - CEA"/>
        </authorList>
    </citation>
    <scope>NUCLEOTIDE SEQUENCE [LARGE SCALE GENOMIC DNA]</scope>
    <source>
        <strain evidence="2 3">9701</strain>
    </source>
</reference>
<accession>I4ILB1</accession>
<protein>
    <submittedName>
        <fullName evidence="2">Similar to tr|Q3MBT6|Q3MBT6_ANAVT SWIM Zn-finger (Modular protein)</fullName>
    </submittedName>
</protein>
<gene>
    <name evidence="2" type="ORF">MICAK_1310019</name>
</gene>
<dbReference type="Proteomes" id="UP000004047">
    <property type="component" value="Unassembled WGS sequence"/>
</dbReference>
<dbReference type="EMBL" id="CAIQ01000037">
    <property type="protein sequence ID" value="CCI35085.1"/>
    <property type="molecule type" value="Genomic_DNA"/>
</dbReference>
<evidence type="ECO:0000313" key="2">
    <source>
        <dbReference type="EMBL" id="CCI35085.1"/>
    </source>
</evidence>
<dbReference type="AlphaFoldDB" id="I4ILB1"/>
<evidence type="ECO:0000256" key="1">
    <source>
        <dbReference type="SAM" id="MobiDB-lite"/>
    </source>
</evidence>
<name>I4ILB1_MICAE</name>
<evidence type="ECO:0000313" key="3">
    <source>
        <dbReference type="Proteomes" id="UP000004047"/>
    </source>
</evidence>
<dbReference type="HOGENOM" id="CLU_197500_0_0_3"/>
<comment type="caution">
    <text evidence="2">The sequence shown here is derived from an EMBL/GenBank/DDBJ whole genome shotgun (WGS) entry which is preliminary data.</text>
</comment>